<dbReference type="EMBL" id="CM044708">
    <property type="protein sequence ID" value="KAI5649878.1"/>
    <property type="molecule type" value="Genomic_DNA"/>
</dbReference>
<accession>A0ACB9ZQL0</accession>
<keyword evidence="2" id="KW-1185">Reference proteome</keyword>
<reference evidence="2" key="1">
    <citation type="journal article" date="2023" name="Nat. Plants">
        <title>Single-cell RNA sequencing provides a high-resolution roadmap for understanding the multicellular compartmentation of specialized metabolism.</title>
        <authorList>
            <person name="Sun S."/>
            <person name="Shen X."/>
            <person name="Li Y."/>
            <person name="Li Y."/>
            <person name="Wang S."/>
            <person name="Li R."/>
            <person name="Zhang H."/>
            <person name="Shen G."/>
            <person name="Guo B."/>
            <person name="Wei J."/>
            <person name="Xu J."/>
            <person name="St-Pierre B."/>
            <person name="Chen S."/>
            <person name="Sun C."/>
        </authorList>
    </citation>
    <scope>NUCLEOTIDE SEQUENCE [LARGE SCALE GENOMIC DNA]</scope>
</reference>
<evidence type="ECO:0000313" key="1">
    <source>
        <dbReference type="EMBL" id="KAI5649878.1"/>
    </source>
</evidence>
<protein>
    <submittedName>
        <fullName evidence="1">Uncharacterized protein</fullName>
    </submittedName>
</protein>
<gene>
    <name evidence="1" type="ORF">M9H77_35883</name>
</gene>
<evidence type="ECO:0000313" key="2">
    <source>
        <dbReference type="Proteomes" id="UP001060085"/>
    </source>
</evidence>
<sequence length="101" mass="11572">MRGTILAFHDEDHSNTYNVRDWPPQLCTNQKTRRHSLERVVMPSIFPSFLNMLLCPKMGRSESSLYRSGATTASRYDLLLGNSSCDLIVAKETPRSIKHFQ</sequence>
<comment type="caution">
    <text evidence="1">The sequence shown here is derived from an EMBL/GenBank/DDBJ whole genome shotgun (WGS) entry which is preliminary data.</text>
</comment>
<dbReference type="Proteomes" id="UP001060085">
    <property type="component" value="Linkage Group LG08"/>
</dbReference>
<name>A0ACB9ZQL0_CATRO</name>
<organism evidence="1 2">
    <name type="scientific">Catharanthus roseus</name>
    <name type="common">Madagascar periwinkle</name>
    <name type="synonym">Vinca rosea</name>
    <dbReference type="NCBI Taxonomy" id="4058"/>
    <lineage>
        <taxon>Eukaryota</taxon>
        <taxon>Viridiplantae</taxon>
        <taxon>Streptophyta</taxon>
        <taxon>Embryophyta</taxon>
        <taxon>Tracheophyta</taxon>
        <taxon>Spermatophyta</taxon>
        <taxon>Magnoliopsida</taxon>
        <taxon>eudicotyledons</taxon>
        <taxon>Gunneridae</taxon>
        <taxon>Pentapetalae</taxon>
        <taxon>asterids</taxon>
        <taxon>lamiids</taxon>
        <taxon>Gentianales</taxon>
        <taxon>Apocynaceae</taxon>
        <taxon>Rauvolfioideae</taxon>
        <taxon>Vinceae</taxon>
        <taxon>Catharanthinae</taxon>
        <taxon>Catharanthus</taxon>
    </lineage>
</organism>
<proteinExistence type="predicted"/>